<protein>
    <submittedName>
        <fullName evidence="1">Uncharacterized protein</fullName>
    </submittedName>
</protein>
<gene>
    <name evidence="1" type="ORF">MNOR_LOCUS42128</name>
</gene>
<dbReference type="SUPFAM" id="SSF52540">
    <property type="entry name" value="P-loop containing nucleoside triphosphate hydrolases"/>
    <property type="match status" value="1"/>
</dbReference>
<evidence type="ECO:0000313" key="2">
    <source>
        <dbReference type="Proteomes" id="UP001497623"/>
    </source>
</evidence>
<dbReference type="Proteomes" id="UP001497623">
    <property type="component" value="Unassembled WGS sequence"/>
</dbReference>
<sequence length="111" mass="12423">MSSKIKFLKPGDDIYSEDRSDVDKTSGTTFIYNPHVSLSIEKQRVRLPVFAVRNHILHLIETYQTLILVGETGSGKSTQIPQYLQESGWTTDGLIGITQPRRVACTTLASR</sequence>
<dbReference type="EMBL" id="CAXKWB010200794">
    <property type="protein sequence ID" value="CAL4258629.1"/>
    <property type="molecule type" value="Genomic_DNA"/>
</dbReference>
<dbReference type="GO" id="GO:0003723">
    <property type="term" value="F:RNA binding"/>
    <property type="evidence" value="ECO:0007669"/>
    <property type="project" value="TreeGrafter"/>
</dbReference>
<dbReference type="Gene3D" id="3.40.50.300">
    <property type="entry name" value="P-loop containing nucleotide triphosphate hydrolases"/>
    <property type="match status" value="1"/>
</dbReference>
<keyword evidence="2" id="KW-1185">Reference proteome</keyword>
<dbReference type="AlphaFoldDB" id="A0AAV2SY90"/>
<dbReference type="GO" id="GO:0004386">
    <property type="term" value="F:helicase activity"/>
    <property type="evidence" value="ECO:0007669"/>
    <property type="project" value="TreeGrafter"/>
</dbReference>
<dbReference type="PANTHER" id="PTHR18934:SF136">
    <property type="entry name" value="ATP-DEPENDENT RNA HELICASE DHX35-RELATED"/>
    <property type="match status" value="1"/>
</dbReference>
<dbReference type="PANTHER" id="PTHR18934">
    <property type="entry name" value="ATP-DEPENDENT RNA HELICASE"/>
    <property type="match status" value="1"/>
</dbReference>
<dbReference type="InterPro" id="IPR027417">
    <property type="entry name" value="P-loop_NTPase"/>
</dbReference>
<proteinExistence type="predicted"/>
<reference evidence="1 2" key="1">
    <citation type="submission" date="2024-05" db="EMBL/GenBank/DDBJ databases">
        <authorList>
            <person name="Wallberg A."/>
        </authorList>
    </citation>
    <scope>NUCLEOTIDE SEQUENCE [LARGE SCALE GENOMIC DNA]</scope>
</reference>
<feature type="non-terminal residue" evidence="1">
    <location>
        <position position="111"/>
    </location>
</feature>
<comment type="caution">
    <text evidence="1">The sequence shown here is derived from an EMBL/GenBank/DDBJ whole genome shotgun (WGS) entry which is preliminary data.</text>
</comment>
<name>A0AAV2SY90_MEGNR</name>
<dbReference type="GO" id="GO:0071013">
    <property type="term" value="C:catalytic step 2 spliceosome"/>
    <property type="evidence" value="ECO:0007669"/>
    <property type="project" value="TreeGrafter"/>
</dbReference>
<evidence type="ECO:0000313" key="1">
    <source>
        <dbReference type="EMBL" id="CAL4258629.1"/>
    </source>
</evidence>
<accession>A0AAV2SY90</accession>
<organism evidence="1 2">
    <name type="scientific">Meganyctiphanes norvegica</name>
    <name type="common">Northern krill</name>
    <name type="synonym">Thysanopoda norvegica</name>
    <dbReference type="NCBI Taxonomy" id="48144"/>
    <lineage>
        <taxon>Eukaryota</taxon>
        <taxon>Metazoa</taxon>
        <taxon>Ecdysozoa</taxon>
        <taxon>Arthropoda</taxon>
        <taxon>Crustacea</taxon>
        <taxon>Multicrustacea</taxon>
        <taxon>Malacostraca</taxon>
        <taxon>Eumalacostraca</taxon>
        <taxon>Eucarida</taxon>
        <taxon>Euphausiacea</taxon>
        <taxon>Euphausiidae</taxon>
        <taxon>Meganyctiphanes</taxon>
    </lineage>
</organism>